<evidence type="ECO:0000313" key="2">
    <source>
        <dbReference type="EnsemblPlants" id="Solyc08g080375.1.1"/>
    </source>
</evidence>
<evidence type="ECO:0000313" key="3">
    <source>
        <dbReference type="Proteomes" id="UP000004994"/>
    </source>
</evidence>
<keyword evidence="1" id="KW-0732">Signal</keyword>
<dbReference type="Proteomes" id="UP000004994">
    <property type="component" value="Chromosome 8"/>
</dbReference>
<sequence length="163" mass="18536">MVIFWAWESEAAVLSFAVLLQTFQSCLAQWDVLCEEAPNQRNEQAKQGLRELLLQPLAGLGIFSFLHQRVSIARCGSRNGAGGCNLILPSPTQLLRYWCLNQQRLTPSHDTAIKTNLKLNLRKQIREKESEQTTNNWWIQSLKDGYNVITEDSIHYFDSAGAN</sequence>
<reference evidence="2" key="1">
    <citation type="journal article" date="2012" name="Nature">
        <title>The tomato genome sequence provides insights into fleshy fruit evolution.</title>
        <authorList>
            <consortium name="Tomato Genome Consortium"/>
        </authorList>
    </citation>
    <scope>NUCLEOTIDE SEQUENCE [LARGE SCALE GENOMIC DNA]</scope>
    <source>
        <strain evidence="2">cv. Heinz 1706</strain>
    </source>
</reference>
<reference evidence="2" key="2">
    <citation type="submission" date="2019-01" db="UniProtKB">
        <authorList>
            <consortium name="EnsemblPlants"/>
        </authorList>
    </citation>
    <scope>IDENTIFICATION</scope>
    <source>
        <strain evidence="2">cv. Heinz 1706</strain>
    </source>
</reference>
<feature type="chain" id="PRO_5018745706" evidence="1">
    <location>
        <begin position="29"/>
        <end position="163"/>
    </location>
</feature>
<name>A0A3Q7IPV5_SOLLC</name>
<dbReference type="Gramene" id="Solyc08g080375.1.1">
    <property type="protein sequence ID" value="Solyc08g080375.1.1"/>
    <property type="gene ID" value="Solyc08g080375.1"/>
</dbReference>
<feature type="signal peptide" evidence="1">
    <location>
        <begin position="1"/>
        <end position="28"/>
    </location>
</feature>
<keyword evidence="3" id="KW-1185">Reference proteome</keyword>
<dbReference type="InParanoid" id="A0A3Q7IPV5"/>
<evidence type="ECO:0000256" key="1">
    <source>
        <dbReference type="SAM" id="SignalP"/>
    </source>
</evidence>
<dbReference type="AlphaFoldDB" id="A0A3Q7IPV5"/>
<protein>
    <submittedName>
        <fullName evidence="2">Uncharacterized protein</fullName>
    </submittedName>
</protein>
<dbReference type="EnsemblPlants" id="Solyc08g080375.1.1">
    <property type="protein sequence ID" value="Solyc08g080375.1.1"/>
    <property type="gene ID" value="Solyc08g080375.1"/>
</dbReference>
<proteinExistence type="predicted"/>
<accession>A0A3Q7IPV5</accession>
<organism evidence="2">
    <name type="scientific">Solanum lycopersicum</name>
    <name type="common">Tomato</name>
    <name type="synonym">Lycopersicon esculentum</name>
    <dbReference type="NCBI Taxonomy" id="4081"/>
    <lineage>
        <taxon>Eukaryota</taxon>
        <taxon>Viridiplantae</taxon>
        <taxon>Streptophyta</taxon>
        <taxon>Embryophyta</taxon>
        <taxon>Tracheophyta</taxon>
        <taxon>Spermatophyta</taxon>
        <taxon>Magnoliopsida</taxon>
        <taxon>eudicotyledons</taxon>
        <taxon>Gunneridae</taxon>
        <taxon>Pentapetalae</taxon>
        <taxon>asterids</taxon>
        <taxon>lamiids</taxon>
        <taxon>Solanales</taxon>
        <taxon>Solanaceae</taxon>
        <taxon>Solanoideae</taxon>
        <taxon>Solaneae</taxon>
        <taxon>Solanum</taxon>
        <taxon>Solanum subgen. Lycopersicon</taxon>
    </lineage>
</organism>